<evidence type="ECO:0000256" key="2">
    <source>
        <dbReference type="SAM" id="Phobius"/>
    </source>
</evidence>
<feature type="region of interest" description="Disordered" evidence="1">
    <location>
        <begin position="292"/>
        <end position="415"/>
    </location>
</feature>
<reference evidence="3" key="1">
    <citation type="submission" date="2022-12" db="EMBL/GenBank/DDBJ databases">
        <title>Polyphasic identification of a Novel Hot-Spring Cyanobacterium Ocullathermofonsia sinensis gen nov. sp. nov. and Genomic Insights on its Adaptations to the Thermal Habitat.</title>
        <authorList>
            <person name="Daroch M."/>
            <person name="Tang J."/>
            <person name="Jiang Y."/>
        </authorList>
    </citation>
    <scope>NUCLEOTIDE SEQUENCE</scope>
    <source>
        <strain evidence="3">PKUAC-SCTA174</strain>
    </source>
</reference>
<feature type="compositionally biased region" description="Pro residues" evidence="1">
    <location>
        <begin position="384"/>
        <end position="393"/>
    </location>
</feature>
<protein>
    <submittedName>
        <fullName evidence="3">Uncharacterized protein</fullName>
    </submittedName>
</protein>
<proteinExistence type="predicted"/>
<evidence type="ECO:0000256" key="1">
    <source>
        <dbReference type="SAM" id="MobiDB-lite"/>
    </source>
</evidence>
<keyword evidence="2" id="KW-0472">Membrane</keyword>
<dbReference type="KEGG" id="tsin:OXH18_11135"/>
<feature type="transmembrane region" description="Helical" evidence="2">
    <location>
        <begin position="229"/>
        <end position="251"/>
    </location>
</feature>
<evidence type="ECO:0000313" key="3">
    <source>
        <dbReference type="EMBL" id="WAL62516.1"/>
    </source>
</evidence>
<sequence length="415" mass="44837">MELTVGTTLQGNKYVVQEVLNQTEQEITCKATHIYLEQAVILQTFNPALQQQETFAPLKQQFMAGVRSIAKQARPPLQVLDYFEENGLPFVVVPLSSSPPTLDNWLKAPTPPTDLAVMPNTGSERSVELTATLPSSSTSSSTSMTVAPIVESGAVTNARAVVHQPVATETAQFNDGDTALNSSTRSHTYEPIIFHPTPRSNTATQVIATKTEDNTGRPRSLSSQPKSKFPILLMVIAVTSGLVGVGTGFALRFAPAMQNPGKTPRLGFLQRQQSFPAEGSWPIQRRPVYTVPEPTLEQPLYRAAPPTDYRDPTFMPSPSFDSVPDSEPAVEEPPSLPAPQSADNLNASPPLKTESKPSLELAPLPEVNPDPYTLPPEVESPPLITDPPTPILPEPNSDNPAPKPLFGNSSRIVTQ</sequence>
<name>A0A9E8ZPI1_9CYAN</name>
<keyword evidence="2" id="KW-0812">Transmembrane</keyword>
<dbReference type="AlphaFoldDB" id="A0A9E8ZPI1"/>
<dbReference type="RefSeq" id="WP_268612856.1">
    <property type="nucleotide sequence ID" value="NZ_CP113797.1"/>
</dbReference>
<dbReference type="EMBL" id="CP113797">
    <property type="protein sequence ID" value="WAL62516.1"/>
    <property type="molecule type" value="Genomic_DNA"/>
</dbReference>
<gene>
    <name evidence="3" type="ORF">OXH18_11135</name>
</gene>
<organism evidence="3 4">
    <name type="scientific">Thermocoleostomius sinensis A174</name>
    <dbReference type="NCBI Taxonomy" id="2016057"/>
    <lineage>
        <taxon>Bacteria</taxon>
        <taxon>Bacillati</taxon>
        <taxon>Cyanobacteriota</taxon>
        <taxon>Cyanophyceae</taxon>
        <taxon>Oculatellales</taxon>
        <taxon>Oculatellaceae</taxon>
        <taxon>Thermocoleostomius</taxon>
    </lineage>
</organism>
<dbReference type="Proteomes" id="UP001163152">
    <property type="component" value="Chromosome"/>
</dbReference>
<keyword evidence="4" id="KW-1185">Reference proteome</keyword>
<evidence type="ECO:0000313" key="4">
    <source>
        <dbReference type="Proteomes" id="UP001163152"/>
    </source>
</evidence>
<accession>A0A9E8ZPI1</accession>
<keyword evidence="2" id="KW-1133">Transmembrane helix</keyword>